<evidence type="ECO:0000256" key="1">
    <source>
        <dbReference type="SAM" id="Phobius"/>
    </source>
</evidence>
<evidence type="ECO:0000313" key="2">
    <source>
        <dbReference type="EMBL" id="TLU99514.1"/>
    </source>
</evidence>
<keyword evidence="1" id="KW-0472">Membrane</keyword>
<keyword evidence="3" id="KW-1185">Reference proteome</keyword>
<dbReference type="EMBL" id="VCEJ01000005">
    <property type="protein sequence ID" value="TLU99514.1"/>
    <property type="molecule type" value="Genomic_DNA"/>
</dbReference>
<feature type="transmembrane region" description="Helical" evidence="1">
    <location>
        <begin position="217"/>
        <end position="236"/>
    </location>
</feature>
<feature type="transmembrane region" description="Helical" evidence="1">
    <location>
        <begin position="60"/>
        <end position="79"/>
    </location>
</feature>
<feature type="transmembrane region" description="Helical" evidence="1">
    <location>
        <begin position="138"/>
        <end position="162"/>
    </location>
</feature>
<evidence type="ECO:0000313" key="3">
    <source>
        <dbReference type="Proteomes" id="UP000306402"/>
    </source>
</evidence>
<name>A0A5R9KTT2_9BACT</name>
<feature type="transmembrane region" description="Helical" evidence="1">
    <location>
        <begin position="33"/>
        <end position="53"/>
    </location>
</feature>
<protein>
    <submittedName>
        <fullName evidence="2">Uncharacterized protein</fullName>
    </submittedName>
</protein>
<proteinExistence type="predicted"/>
<comment type="caution">
    <text evidence="2">The sequence shown here is derived from an EMBL/GenBank/DDBJ whole genome shotgun (WGS) entry which is preliminary data.</text>
</comment>
<dbReference type="Proteomes" id="UP000306402">
    <property type="component" value="Unassembled WGS sequence"/>
</dbReference>
<accession>A0A5R9KTT2</accession>
<sequence>MKTFNQKLSYVFLLAVPVIVTVMAFVLGHQSHWVYLPGWFLNMLLMFLAVKTLGDAKSETVRGIAWPLIMSWAPVSVFAGMGPPPETAEGWAALAWEQQLRYCILIVSGTFTAIGFFRMYDMLKSGPGVRFAKVGKMMFVIALPLFIANMIYWGFFLTNVFVKYSQPGAPAEPDWLQTLSTAFTVVRMAEVTLIYLGTAMFAYALSRSGHLSRLASSIYIFFCCLGALLNLLPANLPAPLVIANYVSYIPAITLLMPYVIGVNLLRKTKKSANQ</sequence>
<dbReference type="AlphaFoldDB" id="A0A5R9KTT2"/>
<reference evidence="2 3" key="1">
    <citation type="submission" date="2019-05" db="EMBL/GenBank/DDBJ databases">
        <authorList>
            <person name="Qu J.-H."/>
        </authorList>
    </citation>
    <scope>NUCLEOTIDE SEQUENCE [LARGE SCALE GENOMIC DNA]</scope>
    <source>
        <strain evidence="2 3">T17</strain>
    </source>
</reference>
<feature type="transmembrane region" description="Helical" evidence="1">
    <location>
        <begin position="7"/>
        <end position="27"/>
    </location>
</feature>
<keyword evidence="1" id="KW-0812">Transmembrane</keyword>
<feature type="transmembrane region" description="Helical" evidence="1">
    <location>
        <begin position="242"/>
        <end position="265"/>
    </location>
</feature>
<feature type="transmembrane region" description="Helical" evidence="1">
    <location>
        <begin position="182"/>
        <end position="205"/>
    </location>
</feature>
<feature type="transmembrane region" description="Helical" evidence="1">
    <location>
        <begin position="99"/>
        <end position="117"/>
    </location>
</feature>
<gene>
    <name evidence="2" type="ORF">FEN17_23445</name>
</gene>
<organism evidence="2 3">
    <name type="scientific">Dyadobacter luticola</name>
    <dbReference type="NCBI Taxonomy" id="1979387"/>
    <lineage>
        <taxon>Bacteria</taxon>
        <taxon>Pseudomonadati</taxon>
        <taxon>Bacteroidota</taxon>
        <taxon>Cytophagia</taxon>
        <taxon>Cytophagales</taxon>
        <taxon>Spirosomataceae</taxon>
        <taxon>Dyadobacter</taxon>
    </lineage>
</organism>
<dbReference type="OrthoDB" id="937665at2"/>
<dbReference type="RefSeq" id="WP_138367803.1">
    <property type="nucleotide sequence ID" value="NZ_VCEJ01000005.1"/>
</dbReference>
<keyword evidence="1" id="KW-1133">Transmembrane helix</keyword>